<protein>
    <submittedName>
        <fullName evidence="3">Cupin superfamily barrel domain protein</fullName>
    </submittedName>
</protein>
<dbReference type="PANTHER" id="PTHR40112">
    <property type="entry name" value="H2HPP ISOMERASE"/>
    <property type="match status" value="1"/>
</dbReference>
<reference evidence="3 4" key="1">
    <citation type="submission" date="2008-07" db="EMBL/GenBank/DDBJ databases">
        <title>Complete sequence of Geobacter bemidjiensis BEM.</title>
        <authorList>
            <consortium name="US DOE Joint Genome Institute"/>
            <person name="Lucas S."/>
            <person name="Copeland A."/>
            <person name="Lapidus A."/>
            <person name="Glavina del Rio T."/>
            <person name="Dalin E."/>
            <person name="Tice H."/>
            <person name="Bruce D."/>
            <person name="Goodwin L."/>
            <person name="Pitluck S."/>
            <person name="Kiss H."/>
            <person name="Brettin T."/>
            <person name="Detter J.C."/>
            <person name="Han C."/>
            <person name="Kuske C.R."/>
            <person name="Schmutz J."/>
            <person name="Larimer F."/>
            <person name="Land M."/>
            <person name="Hauser L."/>
            <person name="Kyrpides N."/>
            <person name="Lykidis A."/>
            <person name="Lovley D."/>
            <person name="Richardson P."/>
        </authorList>
    </citation>
    <scope>NUCLEOTIDE SEQUENCE [LARGE SCALE GENOMIC DNA]</scope>
    <source>
        <strain evidence="4">ATCC BAA-1014 / DSM 16622 / JCM 12645 / Bem</strain>
    </source>
</reference>
<organism evidence="3 4">
    <name type="scientific">Citrifermentans bemidjiense (strain ATCC BAA-1014 / DSM 16622 / JCM 12645 / Bem)</name>
    <name type="common">Geobacter bemidjiensis</name>
    <dbReference type="NCBI Taxonomy" id="404380"/>
    <lineage>
        <taxon>Bacteria</taxon>
        <taxon>Pseudomonadati</taxon>
        <taxon>Thermodesulfobacteriota</taxon>
        <taxon>Desulfuromonadia</taxon>
        <taxon>Geobacterales</taxon>
        <taxon>Geobacteraceae</taxon>
        <taxon>Citrifermentans</taxon>
    </lineage>
</organism>
<evidence type="ECO:0000313" key="3">
    <source>
        <dbReference type="EMBL" id="ACH38209.1"/>
    </source>
</evidence>
<dbReference type="InterPro" id="IPR011051">
    <property type="entry name" value="RmlC_Cupin_sf"/>
</dbReference>
<dbReference type="InterPro" id="IPR014710">
    <property type="entry name" value="RmlC-like_jellyroll"/>
</dbReference>
<dbReference type="eggNOG" id="COG1917">
    <property type="taxonomic scope" value="Bacteria"/>
</dbReference>
<dbReference type="Proteomes" id="UP000008825">
    <property type="component" value="Chromosome"/>
</dbReference>
<dbReference type="OrthoDB" id="9811153at2"/>
<dbReference type="HOGENOM" id="CLU_134269_2_0_7"/>
<dbReference type="InterPro" id="IPR052535">
    <property type="entry name" value="Bacilysin_H2HPP_isomerase"/>
</dbReference>
<dbReference type="Pfam" id="PF07883">
    <property type="entry name" value="Cupin_2"/>
    <property type="match status" value="1"/>
</dbReference>
<reference evidence="3 4" key="2">
    <citation type="journal article" date="2010" name="BMC Genomics">
        <title>The genome of Geobacter bemidjiensis, exemplar for the subsurface clade of Geobacter species that predominate in Fe(III)-reducing subsurface environments.</title>
        <authorList>
            <person name="Aklujkar M."/>
            <person name="Young N.D."/>
            <person name="Holmes D."/>
            <person name="Chavan M."/>
            <person name="Risso C."/>
            <person name="Kiss H.E."/>
            <person name="Han C.S."/>
            <person name="Land M.L."/>
            <person name="Lovley D.R."/>
        </authorList>
    </citation>
    <scope>NUCLEOTIDE SEQUENCE [LARGE SCALE GENOMIC DNA]</scope>
    <source>
        <strain evidence="4">ATCC BAA-1014 / DSM 16622 / JCM 12645 / Bem</strain>
    </source>
</reference>
<dbReference type="AlphaFoldDB" id="B5EHJ9"/>
<dbReference type="STRING" id="404380.Gbem_1190"/>
<dbReference type="PANTHER" id="PTHR40112:SF1">
    <property type="entry name" value="H2HPP ISOMERASE"/>
    <property type="match status" value="1"/>
</dbReference>
<dbReference type="SUPFAM" id="SSF51182">
    <property type="entry name" value="RmlC-like cupins"/>
    <property type="match status" value="1"/>
</dbReference>
<sequence length="113" mass="12661">MSSEHDMRHYPKSSLSFTDDVPGARQWAVSLDKTMLTYFEVDPNCRFESHTHESEQITMVLEGVLYFEQGPKVCAVQAGEVIAIPSNAPHAVFTKEAAVKAIDAWSPVMAKYR</sequence>
<feature type="region of interest" description="Disordered" evidence="1">
    <location>
        <begin position="1"/>
        <end position="20"/>
    </location>
</feature>
<evidence type="ECO:0000256" key="1">
    <source>
        <dbReference type="SAM" id="MobiDB-lite"/>
    </source>
</evidence>
<name>B5EHJ9_CITBB</name>
<dbReference type="KEGG" id="gbm:Gbem_1190"/>
<keyword evidence="4" id="KW-1185">Reference proteome</keyword>
<proteinExistence type="predicted"/>
<gene>
    <name evidence="3" type="ordered locus">Gbem_1190</name>
</gene>
<evidence type="ECO:0000313" key="4">
    <source>
        <dbReference type="Proteomes" id="UP000008825"/>
    </source>
</evidence>
<dbReference type="Gene3D" id="2.60.120.10">
    <property type="entry name" value="Jelly Rolls"/>
    <property type="match status" value="1"/>
</dbReference>
<dbReference type="EMBL" id="CP001124">
    <property type="protein sequence ID" value="ACH38209.1"/>
    <property type="molecule type" value="Genomic_DNA"/>
</dbReference>
<dbReference type="InterPro" id="IPR013096">
    <property type="entry name" value="Cupin_2"/>
</dbReference>
<accession>B5EHJ9</accession>
<feature type="domain" description="Cupin type-2" evidence="2">
    <location>
        <begin position="38"/>
        <end position="98"/>
    </location>
</feature>
<evidence type="ECO:0000259" key="2">
    <source>
        <dbReference type="Pfam" id="PF07883"/>
    </source>
</evidence>